<organism evidence="1">
    <name type="scientific">hydrothermal vent metagenome</name>
    <dbReference type="NCBI Taxonomy" id="652676"/>
    <lineage>
        <taxon>unclassified sequences</taxon>
        <taxon>metagenomes</taxon>
        <taxon>ecological metagenomes</taxon>
    </lineage>
</organism>
<accession>A0A3B0ZP33</accession>
<proteinExistence type="predicted"/>
<name>A0A3B0ZP33_9ZZZZ</name>
<protein>
    <submittedName>
        <fullName evidence="1">Uncharacterized protein</fullName>
    </submittedName>
</protein>
<gene>
    <name evidence="1" type="ORF">MNBD_GAMMA18-1974</name>
</gene>
<dbReference type="AlphaFoldDB" id="A0A3B0ZP33"/>
<dbReference type="EMBL" id="UOFP01000253">
    <property type="protein sequence ID" value="VAW89107.1"/>
    <property type="molecule type" value="Genomic_DNA"/>
</dbReference>
<sequence>MTLDRLPSLCLKSILNPLDFFFPRWGFDHNNIETAGVILLLWMPLQVVVSGLNDALLFFQGDTFQCAAIVAMAALANFDKNQVVTLTHDNVNFTLVAVKVLFN</sequence>
<evidence type="ECO:0000313" key="1">
    <source>
        <dbReference type="EMBL" id="VAW89107.1"/>
    </source>
</evidence>
<reference evidence="1" key="1">
    <citation type="submission" date="2018-06" db="EMBL/GenBank/DDBJ databases">
        <authorList>
            <person name="Zhirakovskaya E."/>
        </authorList>
    </citation>
    <scope>NUCLEOTIDE SEQUENCE</scope>
</reference>